<keyword evidence="4" id="KW-1185">Reference proteome</keyword>
<proteinExistence type="predicted"/>
<evidence type="ECO:0000313" key="4">
    <source>
        <dbReference type="Proteomes" id="UP001501588"/>
    </source>
</evidence>
<evidence type="ECO:0000313" key="3">
    <source>
        <dbReference type="EMBL" id="GAA0571096.1"/>
    </source>
</evidence>
<dbReference type="EMBL" id="BAAAFZ010000008">
    <property type="protein sequence ID" value="GAA0571096.1"/>
    <property type="molecule type" value="Genomic_DNA"/>
</dbReference>
<name>A0ABN1EPF0_9PROT</name>
<gene>
    <name evidence="3" type="ORF">GCM10009416_07120</name>
</gene>
<dbReference type="Proteomes" id="UP001501588">
    <property type="component" value="Unassembled WGS sequence"/>
</dbReference>
<evidence type="ECO:0000256" key="2">
    <source>
        <dbReference type="SAM" id="Phobius"/>
    </source>
</evidence>
<comment type="caution">
    <text evidence="3">The sequence shown here is derived from an EMBL/GenBank/DDBJ whole genome shotgun (WGS) entry which is preliminary data.</text>
</comment>
<keyword evidence="2" id="KW-0472">Membrane</keyword>
<organism evidence="3 4">
    <name type="scientific">Craurococcus roseus</name>
    <dbReference type="NCBI Taxonomy" id="77585"/>
    <lineage>
        <taxon>Bacteria</taxon>
        <taxon>Pseudomonadati</taxon>
        <taxon>Pseudomonadota</taxon>
        <taxon>Alphaproteobacteria</taxon>
        <taxon>Acetobacterales</taxon>
        <taxon>Acetobacteraceae</taxon>
        <taxon>Craurococcus</taxon>
    </lineage>
</organism>
<keyword evidence="2" id="KW-1133">Transmembrane helix</keyword>
<keyword evidence="2" id="KW-0812">Transmembrane</keyword>
<reference evidence="3 4" key="1">
    <citation type="journal article" date="2019" name="Int. J. Syst. Evol. Microbiol.">
        <title>The Global Catalogue of Microorganisms (GCM) 10K type strain sequencing project: providing services to taxonomists for standard genome sequencing and annotation.</title>
        <authorList>
            <consortium name="The Broad Institute Genomics Platform"/>
            <consortium name="The Broad Institute Genome Sequencing Center for Infectious Disease"/>
            <person name="Wu L."/>
            <person name="Ma J."/>
        </authorList>
    </citation>
    <scope>NUCLEOTIDE SEQUENCE [LARGE SCALE GENOMIC DNA]</scope>
    <source>
        <strain evidence="3 4">JCM 9933</strain>
    </source>
</reference>
<sequence length="98" mass="10173">MAWSGRWQGPAGASVRSRSRRRDCHGHSASSHSASLPSFRGFLTAITARASSAPFTGYTRAAWHGAAMTFRAAATLLLIGLALGFALGFAIAGVAARP</sequence>
<accession>A0ABN1EPF0</accession>
<protein>
    <submittedName>
        <fullName evidence="3">Uncharacterized protein</fullName>
    </submittedName>
</protein>
<feature type="region of interest" description="Disordered" evidence="1">
    <location>
        <begin position="1"/>
        <end position="35"/>
    </location>
</feature>
<evidence type="ECO:0000256" key="1">
    <source>
        <dbReference type="SAM" id="MobiDB-lite"/>
    </source>
</evidence>
<feature type="transmembrane region" description="Helical" evidence="2">
    <location>
        <begin position="72"/>
        <end position="96"/>
    </location>
</feature>